<evidence type="ECO:0000256" key="1">
    <source>
        <dbReference type="ARBA" id="ARBA00022468"/>
    </source>
</evidence>
<evidence type="ECO:0000256" key="2">
    <source>
        <dbReference type="ARBA" id="ARBA00022723"/>
    </source>
</evidence>
<dbReference type="GO" id="GO:0000139">
    <property type="term" value="C:Golgi membrane"/>
    <property type="evidence" value="ECO:0007669"/>
    <property type="project" value="TreeGrafter"/>
</dbReference>
<evidence type="ECO:0000313" key="8">
    <source>
        <dbReference type="Proteomes" id="UP000694867"/>
    </source>
</evidence>
<sequence length="384" mass="42465">MASPRTRRCLLELQPKYENRKCFECGAHNPQWASVSYGIWICLECSGQHRGLGVHLSFVRSITMDKWKDVELEKMKVGGNAKAKEFLESQDDWSWDMNLRDRYNTRAAALLRDKVATEARGEPWSVEKSSARNHQSYAIPRRSSKTSQATPKSQAENYSTNGGEDLSNLGGYQSMSTEDISRHKDSFFSRVQAENASRPDHLPPSQGGKYAGFGNQAYSPPVTSPQTPAEQAGEILGSVWSSFSSMAIKVGGAAAHKVIEASEVVQQKVRDGTLVDSLTNQVTKAADVTKRSVQDLTTVIAQKAGFEQIGGSDDPRAFRDDSQIADHALWDRESVMTKSKSAAAGWSSYQNQEKGSGGMKPEKVEEENDWGEWGNDWGSNDKKK</sequence>
<dbReference type="SMART" id="SM00105">
    <property type="entry name" value="ArfGap"/>
    <property type="match status" value="1"/>
</dbReference>
<organism evidence="8 9">
    <name type="scientific">Galendromus occidentalis</name>
    <name type="common">western predatory mite</name>
    <dbReference type="NCBI Taxonomy" id="34638"/>
    <lineage>
        <taxon>Eukaryota</taxon>
        <taxon>Metazoa</taxon>
        <taxon>Ecdysozoa</taxon>
        <taxon>Arthropoda</taxon>
        <taxon>Chelicerata</taxon>
        <taxon>Arachnida</taxon>
        <taxon>Acari</taxon>
        <taxon>Parasitiformes</taxon>
        <taxon>Mesostigmata</taxon>
        <taxon>Gamasina</taxon>
        <taxon>Phytoseioidea</taxon>
        <taxon>Phytoseiidae</taxon>
        <taxon>Typhlodrominae</taxon>
        <taxon>Galendromus</taxon>
    </lineage>
</organism>
<dbReference type="SUPFAM" id="SSF57863">
    <property type="entry name" value="ArfGap/RecO-like zinc finger"/>
    <property type="match status" value="1"/>
</dbReference>
<evidence type="ECO:0000256" key="4">
    <source>
        <dbReference type="ARBA" id="ARBA00022833"/>
    </source>
</evidence>
<dbReference type="GO" id="GO:0005096">
    <property type="term" value="F:GTPase activator activity"/>
    <property type="evidence" value="ECO:0007669"/>
    <property type="project" value="UniProtKB-KW"/>
</dbReference>
<evidence type="ECO:0000313" key="9">
    <source>
        <dbReference type="RefSeq" id="XP_028968824.1"/>
    </source>
</evidence>
<dbReference type="CDD" id="cd08830">
    <property type="entry name" value="ArfGap_ArfGap1"/>
    <property type="match status" value="1"/>
</dbReference>
<feature type="compositionally biased region" description="Polar residues" evidence="6">
    <location>
        <begin position="145"/>
        <end position="162"/>
    </location>
</feature>
<gene>
    <name evidence="9" type="primary">LOC100907255</name>
</gene>
<feature type="domain" description="Arf-GAP" evidence="7">
    <location>
        <begin position="7"/>
        <end position="90"/>
    </location>
</feature>
<dbReference type="PANTHER" id="PTHR46395">
    <property type="entry name" value="ADP-RIBOSYLATION FACTOR GTPASE-ACTIVATING PROTEIN 1"/>
    <property type="match status" value="1"/>
</dbReference>
<dbReference type="FunFam" id="1.10.220.150:FF:000014">
    <property type="entry name" value="ADP-ribosylation factor GTPase-activating protein"/>
    <property type="match status" value="1"/>
</dbReference>
<feature type="region of interest" description="Disordered" evidence="6">
    <location>
        <begin position="193"/>
        <end position="230"/>
    </location>
</feature>
<keyword evidence="2" id="KW-0479">Metal-binding</keyword>
<keyword evidence="4" id="KW-0862">Zinc</keyword>
<feature type="region of interest" description="Disordered" evidence="6">
    <location>
        <begin position="336"/>
        <end position="384"/>
    </location>
</feature>
<keyword evidence="8" id="KW-1185">Reference proteome</keyword>
<accession>A0AAJ7SHM6</accession>
<dbReference type="GO" id="GO:0008270">
    <property type="term" value="F:zinc ion binding"/>
    <property type="evidence" value="ECO:0007669"/>
    <property type="project" value="UniProtKB-KW"/>
</dbReference>
<dbReference type="InterPro" id="IPR037278">
    <property type="entry name" value="ARFGAP/RecO"/>
</dbReference>
<keyword evidence="3 5" id="KW-0863">Zinc-finger</keyword>
<dbReference type="GO" id="GO:0030100">
    <property type="term" value="P:regulation of endocytosis"/>
    <property type="evidence" value="ECO:0007669"/>
    <property type="project" value="TreeGrafter"/>
</dbReference>
<evidence type="ECO:0000256" key="6">
    <source>
        <dbReference type="SAM" id="MobiDB-lite"/>
    </source>
</evidence>
<dbReference type="AlphaFoldDB" id="A0AAJ7SHM6"/>
<dbReference type="RefSeq" id="XP_028968824.1">
    <property type="nucleotide sequence ID" value="XM_029112991.1"/>
</dbReference>
<proteinExistence type="predicted"/>
<evidence type="ECO:0000259" key="7">
    <source>
        <dbReference type="PROSITE" id="PS50115"/>
    </source>
</evidence>
<evidence type="ECO:0000256" key="3">
    <source>
        <dbReference type="ARBA" id="ARBA00022771"/>
    </source>
</evidence>
<dbReference type="InterPro" id="IPR001164">
    <property type="entry name" value="ArfGAP_dom"/>
</dbReference>
<name>A0AAJ7SHM6_9ACAR</name>
<dbReference type="PRINTS" id="PR00405">
    <property type="entry name" value="REVINTRACTNG"/>
</dbReference>
<dbReference type="GeneID" id="100907255"/>
<feature type="region of interest" description="Disordered" evidence="6">
    <location>
        <begin position="121"/>
        <end position="173"/>
    </location>
</feature>
<dbReference type="Pfam" id="PF01412">
    <property type="entry name" value="ArfGap"/>
    <property type="match status" value="1"/>
</dbReference>
<keyword evidence="1" id="KW-0343">GTPase activation</keyword>
<dbReference type="CTD" id="55738"/>
<protein>
    <submittedName>
        <fullName evidence="9">ADP-ribosylation factor GTPase-activating protein 1</fullName>
    </submittedName>
</protein>
<dbReference type="Proteomes" id="UP000694867">
    <property type="component" value="Unplaced"/>
</dbReference>
<dbReference type="PANTHER" id="PTHR46395:SF1">
    <property type="entry name" value="ADP-RIBOSYLATION FACTOR GTPASE-ACTIVATING PROTEIN 1"/>
    <property type="match status" value="1"/>
</dbReference>
<dbReference type="InterPro" id="IPR038508">
    <property type="entry name" value="ArfGAP_dom_sf"/>
</dbReference>
<dbReference type="PROSITE" id="PS50115">
    <property type="entry name" value="ARFGAP"/>
    <property type="match status" value="1"/>
</dbReference>
<dbReference type="GO" id="GO:0032012">
    <property type="term" value="P:regulation of ARF protein signal transduction"/>
    <property type="evidence" value="ECO:0007669"/>
    <property type="project" value="TreeGrafter"/>
</dbReference>
<reference evidence="9" key="1">
    <citation type="submission" date="2025-08" db="UniProtKB">
        <authorList>
            <consortium name="RefSeq"/>
        </authorList>
    </citation>
    <scope>IDENTIFICATION</scope>
</reference>
<evidence type="ECO:0000256" key="5">
    <source>
        <dbReference type="PROSITE-ProRule" id="PRU00288"/>
    </source>
</evidence>
<dbReference type="KEGG" id="goe:100907255"/>
<dbReference type="Gene3D" id="1.10.220.150">
    <property type="entry name" value="Arf GTPase activating protein"/>
    <property type="match status" value="1"/>
</dbReference>